<proteinExistence type="predicted"/>
<organism evidence="6 7">
    <name type="scientific">Planosporangium flavigriseum</name>
    <dbReference type="NCBI Taxonomy" id="373681"/>
    <lineage>
        <taxon>Bacteria</taxon>
        <taxon>Bacillati</taxon>
        <taxon>Actinomycetota</taxon>
        <taxon>Actinomycetes</taxon>
        <taxon>Micromonosporales</taxon>
        <taxon>Micromonosporaceae</taxon>
        <taxon>Planosporangium</taxon>
    </lineage>
</organism>
<dbReference type="GO" id="GO:0016020">
    <property type="term" value="C:membrane"/>
    <property type="evidence" value="ECO:0007669"/>
    <property type="project" value="UniProtKB-SubCell"/>
</dbReference>
<keyword evidence="2" id="KW-0812">Transmembrane</keyword>
<evidence type="ECO:0000313" key="6">
    <source>
        <dbReference type="EMBL" id="GIG72010.1"/>
    </source>
</evidence>
<evidence type="ECO:0000256" key="4">
    <source>
        <dbReference type="ARBA" id="ARBA00023136"/>
    </source>
</evidence>
<evidence type="ECO:0000256" key="5">
    <source>
        <dbReference type="SAM" id="MobiDB-lite"/>
    </source>
</evidence>
<dbReference type="InterPro" id="IPR032808">
    <property type="entry name" value="DoxX"/>
</dbReference>
<evidence type="ECO:0000256" key="1">
    <source>
        <dbReference type="ARBA" id="ARBA00004141"/>
    </source>
</evidence>
<name>A0A8J3LRS8_9ACTN</name>
<feature type="region of interest" description="Disordered" evidence="5">
    <location>
        <begin position="181"/>
        <end position="214"/>
    </location>
</feature>
<keyword evidence="7" id="KW-1185">Reference proteome</keyword>
<accession>A0A8J3LRS8</accession>
<sequence length="214" mass="22301">MTGKGPRMNPVRTVARALLAAVFVRGGLDAYNNPDRFADTAAKVTERLGSTLEAVGLPTDPRALARTTGIVQMVGGVMLATNTFTRPVALALAASLVPSTVAGQDLWSEAEPGGQPIDRPEVLKNLGLMGGLLLAAVDTEGKPGLAWRTSHLAEHAQDSVKRAAHTTTKETKRAAQLTAKEARRAAQDAQRTAHTAARDAKQAVKSTAGGLLPG</sequence>
<evidence type="ECO:0000256" key="3">
    <source>
        <dbReference type="ARBA" id="ARBA00022989"/>
    </source>
</evidence>
<dbReference type="Pfam" id="PF07681">
    <property type="entry name" value="DoxX"/>
    <property type="match status" value="1"/>
</dbReference>
<comment type="subcellular location">
    <subcellularLocation>
        <location evidence="1">Membrane</location>
        <topology evidence="1">Multi-pass membrane protein</topology>
    </subcellularLocation>
</comment>
<dbReference type="Proteomes" id="UP000653674">
    <property type="component" value="Unassembled WGS sequence"/>
</dbReference>
<reference evidence="6" key="1">
    <citation type="submission" date="2021-01" db="EMBL/GenBank/DDBJ databases">
        <title>Whole genome shotgun sequence of Planosporangium flavigriseum NBRC 105377.</title>
        <authorList>
            <person name="Komaki H."/>
            <person name="Tamura T."/>
        </authorList>
    </citation>
    <scope>NUCLEOTIDE SEQUENCE</scope>
    <source>
        <strain evidence="6">NBRC 105377</strain>
    </source>
</reference>
<gene>
    <name evidence="6" type="ORF">Pfl04_04140</name>
</gene>
<comment type="caution">
    <text evidence="6">The sequence shown here is derived from an EMBL/GenBank/DDBJ whole genome shotgun (WGS) entry which is preliminary data.</text>
</comment>
<keyword evidence="4" id="KW-0472">Membrane</keyword>
<dbReference type="EMBL" id="BONU01000002">
    <property type="protein sequence ID" value="GIG72010.1"/>
    <property type="molecule type" value="Genomic_DNA"/>
</dbReference>
<evidence type="ECO:0000256" key="2">
    <source>
        <dbReference type="ARBA" id="ARBA00022692"/>
    </source>
</evidence>
<evidence type="ECO:0000313" key="7">
    <source>
        <dbReference type="Proteomes" id="UP000653674"/>
    </source>
</evidence>
<keyword evidence="3" id="KW-1133">Transmembrane helix</keyword>
<evidence type="ECO:0008006" key="8">
    <source>
        <dbReference type="Google" id="ProtNLM"/>
    </source>
</evidence>
<dbReference type="AlphaFoldDB" id="A0A8J3LRS8"/>
<protein>
    <recommendedName>
        <fullName evidence="8">DoxX family protein</fullName>
    </recommendedName>
</protein>